<accession>A0ABN3HL39</accession>
<name>A0ABN3HL39_9ACTN</name>
<proteinExistence type="predicted"/>
<gene>
    <name evidence="1" type="ORF">GCM10010255_05090</name>
</gene>
<dbReference type="Proteomes" id="UP001499986">
    <property type="component" value="Unassembled WGS sequence"/>
</dbReference>
<evidence type="ECO:0000313" key="1">
    <source>
        <dbReference type="EMBL" id="GAA2382044.1"/>
    </source>
</evidence>
<dbReference type="EMBL" id="BAAASE010000001">
    <property type="protein sequence ID" value="GAA2382044.1"/>
    <property type="molecule type" value="Genomic_DNA"/>
</dbReference>
<keyword evidence="2" id="KW-1185">Reference proteome</keyword>
<protein>
    <submittedName>
        <fullName evidence="1">Uncharacterized protein</fullName>
    </submittedName>
</protein>
<comment type="caution">
    <text evidence="1">The sequence shown here is derived from an EMBL/GenBank/DDBJ whole genome shotgun (WGS) entry which is preliminary data.</text>
</comment>
<sequence>MPFWSATIPTRTPHGGSGVHVFIVDADHYEDARRHALARADLPDARRHRRDAALDLQALTVTEILPSWRTWALR</sequence>
<reference evidence="1 2" key="1">
    <citation type="journal article" date="2019" name="Int. J. Syst. Evol. Microbiol.">
        <title>The Global Catalogue of Microorganisms (GCM) 10K type strain sequencing project: providing services to taxonomists for standard genome sequencing and annotation.</title>
        <authorList>
            <consortium name="The Broad Institute Genomics Platform"/>
            <consortium name="The Broad Institute Genome Sequencing Center for Infectious Disease"/>
            <person name="Wu L."/>
            <person name="Ma J."/>
        </authorList>
    </citation>
    <scope>NUCLEOTIDE SEQUENCE [LARGE SCALE GENOMIC DNA]</scope>
    <source>
        <strain evidence="1 2">JCM 4358</strain>
    </source>
</reference>
<dbReference type="RefSeq" id="WP_086846231.1">
    <property type="nucleotide sequence ID" value="NZ_BAAASE010000001.1"/>
</dbReference>
<evidence type="ECO:0000313" key="2">
    <source>
        <dbReference type="Proteomes" id="UP001499986"/>
    </source>
</evidence>
<organism evidence="1 2">
    <name type="scientific">Streptomyces coeruleofuscus</name>
    <dbReference type="NCBI Taxonomy" id="66879"/>
    <lineage>
        <taxon>Bacteria</taxon>
        <taxon>Bacillati</taxon>
        <taxon>Actinomycetota</taxon>
        <taxon>Actinomycetes</taxon>
        <taxon>Kitasatosporales</taxon>
        <taxon>Streptomycetaceae</taxon>
        <taxon>Streptomyces</taxon>
    </lineage>
</organism>